<name>A0ABD0U4Q8_DENTH</name>
<gene>
    <name evidence="1" type="ORF">M5K25_025689</name>
</gene>
<evidence type="ECO:0000313" key="2">
    <source>
        <dbReference type="Proteomes" id="UP001552299"/>
    </source>
</evidence>
<comment type="caution">
    <text evidence="1">The sequence shown here is derived from an EMBL/GenBank/DDBJ whole genome shotgun (WGS) entry which is preliminary data.</text>
</comment>
<accession>A0ABD0U4Q8</accession>
<reference evidence="1 2" key="1">
    <citation type="journal article" date="2024" name="Plant Biotechnol. J.">
        <title>Dendrobium thyrsiflorum genome and its molecular insights into genes involved in important horticultural traits.</title>
        <authorList>
            <person name="Chen B."/>
            <person name="Wang J.Y."/>
            <person name="Zheng P.J."/>
            <person name="Li K.L."/>
            <person name="Liang Y.M."/>
            <person name="Chen X.F."/>
            <person name="Zhang C."/>
            <person name="Zhao X."/>
            <person name="He X."/>
            <person name="Zhang G.Q."/>
            <person name="Liu Z.J."/>
            <person name="Xu Q."/>
        </authorList>
    </citation>
    <scope>NUCLEOTIDE SEQUENCE [LARGE SCALE GENOMIC DNA]</scope>
    <source>
        <strain evidence="1">GZMU011</strain>
    </source>
</reference>
<keyword evidence="2" id="KW-1185">Reference proteome</keyword>
<protein>
    <submittedName>
        <fullName evidence="1">Uncharacterized protein</fullName>
    </submittedName>
</protein>
<evidence type="ECO:0000313" key="1">
    <source>
        <dbReference type="EMBL" id="KAL0907143.1"/>
    </source>
</evidence>
<dbReference type="AlphaFoldDB" id="A0ABD0U4Q8"/>
<organism evidence="1 2">
    <name type="scientific">Dendrobium thyrsiflorum</name>
    <name type="common">Pinecone-like raceme dendrobium</name>
    <name type="synonym">Orchid</name>
    <dbReference type="NCBI Taxonomy" id="117978"/>
    <lineage>
        <taxon>Eukaryota</taxon>
        <taxon>Viridiplantae</taxon>
        <taxon>Streptophyta</taxon>
        <taxon>Embryophyta</taxon>
        <taxon>Tracheophyta</taxon>
        <taxon>Spermatophyta</taxon>
        <taxon>Magnoliopsida</taxon>
        <taxon>Liliopsida</taxon>
        <taxon>Asparagales</taxon>
        <taxon>Orchidaceae</taxon>
        <taxon>Epidendroideae</taxon>
        <taxon>Malaxideae</taxon>
        <taxon>Dendrobiinae</taxon>
        <taxon>Dendrobium</taxon>
    </lineage>
</organism>
<dbReference type="Proteomes" id="UP001552299">
    <property type="component" value="Unassembled WGS sequence"/>
</dbReference>
<sequence>MVVPSQNLEPRSPAVAYRQTHVDSARLKEDRVDPVLLLRRENEHPLLPCARPHPIHKSQKPGQRKVAIFTTRVKQLRRRKNPVASFVGVDLQRSISRSNAFGLVQYITEIGIQSRVFVILVEAEFEKLDFLGYSLRLPVDVDGVEIVPSKEAPPELDAVEDVEKFLFVYEGEGDGSGVFVFGGFEFGGGGGDD</sequence>
<proteinExistence type="predicted"/>
<dbReference type="EMBL" id="JANQDX010000018">
    <property type="protein sequence ID" value="KAL0907143.1"/>
    <property type="molecule type" value="Genomic_DNA"/>
</dbReference>